<accession>A0A2U1NUU1</accession>
<proteinExistence type="predicted"/>
<protein>
    <submittedName>
        <fullName evidence="12">Protein kinase-like domain-containing protein</fullName>
    </submittedName>
</protein>
<dbReference type="AlphaFoldDB" id="A0A2U1NUU1"/>
<dbReference type="STRING" id="35608.A0A2U1NUU1"/>
<dbReference type="PANTHER" id="PTHR48007:SF43">
    <property type="entry name" value="POLLEN RECEPTOR-LIKE KINASE 4"/>
    <property type="match status" value="1"/>
</dbReference>
<comment type="caution">
    <text evidence="12">The sequence shown here is derived from an EMBL/GenBank/DDBJ whole genome shotgun (WGS) entry which is preliminary data.</text>
</comment>
<feature type="signal peptide" evidence="10">
    <location>
        <begin position="1"/>
        <end position="29"/>
    </location>
</feature>
<dbReference type="InterPro" id="IPR046959">
    <property type="entry name" value="PRK1-6/SRF4-like"/>
</dbReference>
<dbReference type="InterPro" id="IPR032675">
    <property type="entry name" value="LRR_dom_sf"/>
</dbReference>
<evidence type="ECO:0000259" key="11">
    <source>
        <dbReference type="PROSITE" id="PS50011"/>
    </source>
</evidence>
<keyword evidence="3 9" id="KW-0812">Transmembrane</keyword>
<evidence type="ECO:0000256" key="4">
    <source>
        <dbReference type="ARBA" id="ARBA00022737"/>
    </source>
</evidence>
<evidence type="ECO:0000313" key="12">
    <source>
        <dbReference type="EMBL" id="PWA77279.1"/>
    </source>
</evidence>
<dbReference type="GO" id="GO:0005524">
    <property type="term" value="F:ATP binding"/>
    <property type="evidence" value="ECO:0007669"/>
    <property type="project" value="UniProtKB-UniRule"/>
</dbReference>
<keyword evidence="13" id="KW-1185">Reference proteome</keyword>
<keyword evidence="2" id="KW-0433">Leucine-rich repeat</keyword>
<dbReference type="InterPro" id="IPR000719">
    <property type="entry name" value="Prot_kinase_dom"/>
</dbReference>
<dbReference type="EMBL" id="PKPP01002149">
    <property type="protein sequence ID" value="PWA77279.1"/>
    <property type="molecule type" value="Genomic_DNA"/>
</dbReference>
<dbReference type="Pfam" id="PF00560">
    <property type="entry name" value="LRR_1"/>
    <property type="match status" value="2"/>
</dbReference>
<keyword evidence="12" id="KW-0418">Kinase</keyword>
<dbReference type="GO" id="GO:0004672">
    <property type="term" value="F:protein kinase activity"/>
    <property type="evidence" value="ECO:0007669"/>
    <property type="project" value="InterPro"/>
</dbReference>
<evidence type="ECO:0000256" key="2">
    <source>
        <dbReference type="ARBA" id="ARBA00022614"/>
    </source>
</evidence>
<reference evidence="12 13" key="1">
    <citation type="journal article" date="2018" name="Mol. Plant">
        <title>The genome of Artemisia annua provides insight into the evolution of Asteraceae family and artemisinin biosynthesis.</title>
        <authorList>
            <person name="Shen Q."/>
            <person name="Zhang L."/>
            <person name="Liao Z."/>
            <person name="Wang S."/>
            <person name="Yan T."/>
            <person name="Shi P."/>
            <person name="Liu M."/>
            <person name="Fu X."/>
            <person name="Pan Q."/>
            <person name="Wang Y."/>
            <person name="Lv Z."/>
            <person name="Lu X."/>
            <person name="Zhang F."/>
            <person name="Jiang W."/>
            <person name="Ma Y."/>
            <person name="Chen M."/>
            <person name="Hao X."/>
            <person name="Li L."/>
            <person name="Tang Y."/>
            <person name="Lv G."/>
            <person name="Zhou Y."/>
            <person name="Sun X."/>
            <person name="Brodelius P.E."/>
            <person name="Rose J.K.C."/>
            <person name="Tang K."/>
        </authorList>
    </citation>
    <scope>NUCLEOTIDE SEQUENCE [LARGE SCALE GENOMIC DNA]</scope>
    <source>
        <strain evidence="13">cv. Huhao1</strain>
        <tissue evidence="12">Leaf</tissue>
    </source>
</reference>
<dbReference type="Gene3D" id="3.80.10.10">
    <property type="entry name" value="Ribonuclease Inhibitor"/>
    <property type="match status" value="1"/>
</dbReference>
<dbReference type="PROSITE" id="PS50011">
    <property type="entry name" value="PROTEIN_KINASE_DOM"/>
    <property type="match status" value="1"/>
</dbReference>
<feature type="compositionally biased region" description="Polar residues" evidence="8">
    <location>
        <begin position="635"/>
        <end position="644"/>
    </location>
</feature>
<dbReference type="Gene3D" id="1.10.510.10">
    <property type="entry name" value="Transferase(Phosphotransferase) domain 1"/>
    <property type="match status" value="1"/>
</dbReference>
<evidence type="ECO:0000256" key="7">
    <source>
        <dbReference type="PROSITE-ProRule" id="PRU10141"/>
    </source>
</evidence>
<comment type="subcellular location">
    <subcellularLocation>
        <location evidence="1">Membrane</location>
    </subcellularLocation>
</comment>
<evidence type="ECO:0000256" key="8">
    <source>
        <dbReference type="SAM" id="MobiDB-lite"/>
    </source>
</evidence>
<sequence length="644" mass="71700">MKIKVTGYSKFFMLAFLSSFVLHNYVVSAQENFLIGFTKDERNALLALKAGFHNAFLDEKWQSKNCYDWFGLKCNGTVVGVTLENLDISGEIKVDALYNLTALSILSFKNNLISGQLMDFSNNVNLAQLDLSSNNFSGPISPSLVDLVLLESLQLQENRLTGQILPFDQPSLKEFNVSNNNLSGPIPNTSILQSFDDSSYDHNLLLCGPPLSTICGPSSLVNDTSSSSNNSQIGHILVIVNAVGLFILIILLFTVYKKNKQLDQKIIERENIAVKYDEEKGEEIPSELPSELPSEIPSQVIDNKAKATKQDQENLVFVDGVAEFELGDLMKASAESLGKGNFGNAYRVRLDDGRHVIVKRLRDLKPLSRDEFMNRLQVITAHRHPNLAPPIAYFYSKDEKLLVHKFTANGNLFNRIHGGRGTSDRIPFRWSARLAVAQGVARAMEYLHMNPNSQAAVPHGNLKSSNVLIDENNMVLVSDYGMTSIISNKISAQRMVSYRSPEYLASKKVSKKSDVWSYGSLVMELLTGKISSHSDPKDNTAVDLGSWVHRAVREEWTAEIFDLEIMVQRSAIHGMLKLLQLAVRCCDNSPVKRPEMSEVVREVESIKLPSVESESEEDLSADRSADRSVDRSLTDDSMSATPSR</sequence>
<dbReference type="GO" id="GO:0016020">
    <property type="term" value="C:membrane"/>
    <property type="evidence" value="ECO:0007669"/>
    <property type="project" value="UniProtKB-SubCell"/>
</dbReference>
<dbReference type="InterPro" id="IPR001611">
    <property type="entry name" value="Leu-rich_rpt"/>
</dbReference>
<evidence type="ECO:0000313" key="13">
    <source>
        <dbReference type="Proteomes" id="UP000245207"/>
    </source>
</evidence>
<feature type="domain" description="Protein kinase" evidence="11">
    <location>
        <begin position="331"/>
        <end position="611"/>
    </location>
</feature>
<organism evidence="12 13">
    <name type="scientific">Artemisia annua</name>
    <name type="common">Sweet wormwood</name>
    <dbReference type="NCBI Taxonomy" id="35608"/>
    <lineage>
        <taxon>Eukaryota</taxon>
        <taxon>Viridiplantae</taxon>
        <taxon>Streptophyta</taxon>
        <taxon>Embryophyta</taxon>
        <taxon>Tracheophyta</taxon>
        <taxon>Spermatophyta</taxon>
        <taxon>Magnoliopsida</taxon>
        <taxon>eudicotyledons</taxon>
        <taxon>Gunneridae</taxon>
        <taxon>Pentapetalae</taxon>
        <taxon>asterids</taxon>
        <taxon>campanulids</taxon>
        <taxon>Asterales</taxon>
        <taxon>Asteraceae</taxon>
        <taxon>Asteroideae</taxon>
        <taxon>Anthemideae</taxon>
        <taxon>Artemisiinae</taxon>
        <taxon>Artemisia</taxon>
    </lineage>
</organism>
<evidence type="ECO:0000256" key="3">
    <source>
        <dbReference type="ARBA" id="ARBA00022692"/>
    </source>
</evidence>
<feature type="binding site" evidence="7">
    <location>
        <position position="359"/>
    </location>
    <ligand>
        <name>ATP</name>
        <dbReference type="ChEBI" id="CHEBI:30616"/>
    </ligand>
</feature>
<evidence type="ECO:0000256" key="1">
    <source>
        <dbReference type="ARBA" id="ARBA00004370"/>
    </source>
</evidence>
<feature type="transmembrane region" description="Helical" evidence="9">
    <location>
        <begin position="233"/>
        <end position="256"/>
    </location>
</feature>
<keyword evidence="10" id="KW-0732">Signal</keyword>
<keyword evidence="7" id="KW-0067">ATP-binding</keyword>
<keyword evidence="6 9" id="KW-0472">Membrane</keyword>
<gene>
    <name evidence="12" type="ORF">CTI12_AA225460</name>
</gene>
<feature type="region of interest" description="Disordered" evidence="8">
    <location>
        <begin position="594"/>
        <end position="644"/>
    </location>
</feature>
<evidence type="ECO:0000256" key="5">
    <source>
        <dbReference type="ARBA" id="ARBA00022989"/>
    </source>
</evidence>
<keyword evidence="12" id="KW-0808">Transferase</keyword>
<dbReference type="InterPro" id="IPR017441">
    <property type="entry name" value="Protein_kinase_ATP_BS"/>
</dbReference>
<dbReference type="InterPro" id="IPR001245">
    <property type="entry name" value="Ser-Thr/Tyr_kinase_cat_dom"/>
</dbReference>
<dbReference type="Gene3D" id="3.30.200.20">
    <property type="entry name" value="Phosphorylase Kinase, domain 1"/>
    <property type="match status" value="1"/>
</dbReference>
<dbReference type="InterPro" id="IPR011009">
    <property type="entry name" value="Kinase-like_dom_sf"/>
</dbReference>
<feature type="compositionally biased region" description="Basic and acidic residues" evidence="8">
    <location>
        <begin position="594"/>
        <end position="605"/>
    </location>
</feature>
<evidence type="ECO:0000256" key="9">
    <source>
        <dbReference type="SAM" id="Phobius"/>
    </source>
</evidence>
<dbReference type="OrthoDB" id="248923at2759"/>
<feature type="chain" id="PRO_5015743414" evidence="10">
    <location>
        <begin position="30"/>
        <end position="644"/>
    </location>
</feature>
<dbReference type="SUPFAM" id="SSF56112">
    <property type="entry name" value="Protein kinase-like (PK-like)"/>
    <property type="match status" value="1"/>
</dbReference>
<keyword evidence="7" id="KW-0547">Nucleotide-binding</keyword>
<keyword evidence="5 9" id="KW-1133">Transmembrane helix</keyword>
<dbReference type="Pfam" id="PF07714">
    <property type="entry name" value="PK_Tyr_Ser-Thr"/>
    <property type="match status" value="1"/>
</dbReference>
<name>A0A2U1NUU1_ARTAN</name>
<evidence type="ECO:0000256" key="10">
    <source>
        <dbReference type="SAM" id="SignalP"/>
    </source>
</evidence>
<dbReference type="PROSITE" id="PS00107">
    <property type="entry name" value="PROTEIN_KINASE_ATP"/>
    <property type="match status" value="1"/>
</dbReference>
<feature type="compositionally biased region" description="Basic and acidic residues" evidence="8">
    <location>
        <begin position="620"/>
        <end position="634"/>
    </location>
</feature>
<dbReference type="Proteomes" id="UP000245207">
    <property type="component" value="Unassembled WGS sequence"/>
</dbReference>
<keyword evidence="4" id="KW-0677">Repeat</keyword>
<dbReference type="SUPFAM" id="SSF52058">
    <property type="entry name" value="L domain-like"/>
    <property type="match status" value="1"/>
</dbReference>
<dbReference type="PANTHER" id="PTHR48007">
    <property type="entry name" value="LEUCINE-RICH REPEAT RECEPTOR-LIKE PROTEIN KINASE PXC1"/>
    <property type="match status" value="1"/>
</dbReference>
<evidence type="ECO:0000256" key="6">
    <source>
        <dbReference type="ARBA" id="ARBA00023136"/>
    </source>
</evidence>